<name>A0AC35TXQ5_9BILA</name>
<proteinExistence type="predicted"/>
<accession>A0AC35TXQ5</accession>
<organism evidence="1 2">
    <name type="scientific">Rhabditophanes sp. KR3021</name>
    <dbReference type="NCBI Taxonomy" id="114890"/>
    <lineage>
        <taxon>Eukaryota</taxon>
        <taxon>Metazoa</taxon>
        <taxon>Ecdysozoa</taxon>
        <taxon>Nematoda</taxon>
        <taxon>Chromadorea</taxon>
        <taxon>Rhabditida</taxon>
        <taxon>Tylenchina</taxon>
        <taxon>Panagrolaimomorpha</taxon>
        <taxon>Strongyloidoidea</taxon>
        <taxon>Alloionematidae</taxon>
        <taxon>Rhabditophanes</taxon>
    </lineage>
</organism>
<reference evidence="2" key="1">
    <citation type="submission" date="2016-11" db="UniProtKB">
        <authorList>
            <consortium name="WormBaseParasite"/>
        </authorList>
    </citation>
    <scope>IDENTIFICATION</scope>
    <source>
        <strain evidence="2">KR3021</strain>
    </source>
</reference>
<dbReference type="Proteomes" id="UP000095286">
    <property type="component" value="Unplaced"/>
</dbReference>
<dbReference type="WBParaSite" id="RSKR_0000529600.1">
    <property type="protein sequence ID" value="RSKR_0000529600.1"/>
    <property type="gene ID" value="RSKR_0000529600"/>
</dbReference>
<protein>
    <submittedName>
        <fullName evidence="2">EB domain-containing protein</fullName>
    </submittedName>
</protein>
<evidence type="ECO:0000313" key="1">
    <source>
        <dbReference type="Proteomes" id="UP000095286"/>
    </source>
</evidence>
<evidence type="ECO:0000313" key="2">
    <source>
        <dbReference type="WBParaSite" id="RSKR_0000529600.1"/>
    </source>
</evidence>
<sequence length="335" mass="38701">MSIPTISSPSTPLKCYPDNTRCHREGAECQFSFKVFQYVCCKDKKNIRVPECPRYHDSMRSLCGKSGNNVNCQKGYQCLKARNHDTIEMCCRPNNKLTYPEPETTFVDHYIVPERLPYAPLHSINIEFGELVLTEGQLIEQQQINDLLNKPPNLSGYSFSDEMLYSVIIIGLPYEFTQDTAADYQSTVYWFDHDIISINGDLYFDRDLPQIVEFQNMTIFADKRKNSILKNKCCKVPYVIPGDEVSNGGIQFIIFQLITFTFLEIYTMVLAVYQQKKSLNLPSVSNTESSYSHLPKVNFKPLDTEKFYMKKFLYQNTNYLNPIPVAGNFYGVKRI</sequence>